<dbReference type="Pfam" id="PF03929">
    <property type="entry name" value="PepSY_TM"/>
    <property type="match status" value="1"/>
</dbReference>
<gene>
    <name evidence="2" type="ORF">HNQ59_001712</name>
</gene>
<feature type="transmembrane region" description="Helical" evidence="1">
    <location>
        <begin position="143"/>
        <end position="167"/>
    </location>
</feature>
<dbReference type="PANTHER" id="PTHR34219:SF3">
    <property type="entry name" value="BLL7967 PROTEIN"/>
    <property type="match status" value="1"/>
</dbReference>
<organism evidence="2 3">
    <name type="scientific">Chitinivorax tropicus</name>
    <dbReference type="NCBI Taxonomy" id="714531"/>
    <lineage>
        <taxon>Bacteria</taxon>
        <taxon>Pseudomonadati</taxon>
        <taxon>Pseudomonadota</taxon>
        <taxon>Betaproteobacteria</taxon>
        <taxon>Chitinivorax</taxon>
    </lineage>
</organism>
<dbReference type="PANTHER" id="PTHR34219">
    <property type="entry name" value="IRON-REGULATED INNER MEMBRANE PROTEIN-RELATED"/>
    <property type="match status" value="1"/>
</dbReference>
<evidence type="ECO:0000256" key="1">
    <source>
        <dbReference type="SAM" id="Phobius"/>
    </source>
</evidence>
<keyword evidence="1" id="KW-0472">Membrane</keyword>
<keyword evidence="3" id="KW-1185">Reference proteome</keyword>
<protein>
    <submittedName>
        <fullName evidence="2">Putative iron-regulated membrane protein</fullName>
    </submittedName>
</protein>
<sequence>MSPPTLRFWHWLHKWSSLISTLFMLLVCLTGLPLIFLHEINDLSGRSPVLQPVAADVVDVPLQQLEQAGQRLHPGFKPHVLIRDHEQPIWILGLANQADHKQSVELYLDSRTAQPLVHHYEQDFVWLLWKLHTDLLVGLPGTLFLGLMGGLMLVAIVSGVVLYAPFMRKLPFGTVRRMRSRHIRWLDWHNLLGIVIALWLTVVGLTGVINTLVTPMSYLWQQQELASMTAAYHGQAPVAQPLSAQYAVEAATRLLPDKSVNSVYYPDPDEGSPHHFIVLMQGREAVSQYLLTPVLVDARTGQVTDSRAMPWYLQMLMLSKPLHFGDYGGMPLKVLWTLLDIACIVVLGSGLYLWWRKHRLVHTQAGQAIDTVFAEEQA</sequence>
<reference evidence="2 3" key="1">
    <citation type="submission" date="2020-08" db="EMBL/GenBank/DDBJ databases">
        <title>Genomic Encyclopedia of Type Strains, Phase IV (KMG-IV): sequencing the most valuable type-strain genomes for metagenomic binning, comparative biology and taxonomic classification.</title>
        <authorList>
            <person name="Goeker M."/>
        </authorList>
    </citation>
    <scope>NUCLEOTIDE SEQUENCE [LARGE SCALE GENOMIC DNA]</scope>
    <source>
        <strain evidence="2 3">DSM 27165</strain>
    </source>
</reference>
<dbReference type="AlphaFoldDB" id="A0A840MGR7"/>
<feature type="transmembrane region" description="Helical" evidence="1">
    <location>
        <begin position="12"/>
        <end position="36"/>
    </location>
</feature>
<keyword evidence="1" id="KW-0812">Transmembrane</keyword>
<comment type="caution">
    <text evidence="2">The sequence shown here is derived from an EMBL/GenBank/DDBJ whole genome shotgun (WGS) entry which is preliminary data.</text>
</comment>
<evidence type="ECO:0000313" key="3">
    <source>
        <dbReference type="Proteomes" id="UP000575898"/>
    </source>
</evidence>
<name>A0A840MGR7_9PROT</name>
<accession>A0A840MGR7</accession>
<feature type="transmembrane region" description="Helical" evidence="1">
    <location>
        <begin position="188"/>
        <end position="209"/>
    </location>
</feature>
<keyword evidence="1" id="KW-1133">Transmembrane helix</keyword>
<dbReference type="InterPro" id="IPR005625">
    <property type="entry name" value="PepSY-ass_TM"/>
</dbReference>
<dbReference type="Proteomes" id="UP000575898">
    <property type="component" value="Unassembled WGS sequence"/>
</dbReference>
<evidence type="ECO:0000313" key="2">
    <source>
        <dbReference type="EMBL" id="MBB5018424.1"/>
    </source>
</evidence>
<proteinExistence type="predicted"/>
<dbReference type="RefSeq" id="WP_184037680.1">
    <property type="nucleotide sequence ID" value="NZ_JACHHY010000008.1"/>
</dbReference>
<feature type="transmembrane region" description="Helical" evidence="1">
    <location>
        <begin position="334"/>
        <end position="355"/>
    </location>
</feature>
<dbReference type="EMBL" id="JACHHY010000008">
    <property type="protein sequence ID" value="MBB5018424.1"/>
    <property type="molecule type" value="Genomic_DNA"/>
</dbReference>